<feature type="transmembrane region" description="Helical" evidence="13">
    <location>
        <begin position="160"/>
        <end position="181"/>
    </location>
</feature>
<evidence type="ECO:0000256" key="11">
    <source>
        <dbReference type="ARBA" id="ARBA00023136"/>
    </source>
</evidence>
<comment type="caution">
    <text evidence="14">The sequence shown here is derived from an EMBL/GenBank/DDBJ whole genome shotgun (WGS) entry which is preliminary data.</text>
</comment>
<dbReference type="eggNOG" id="COG2386">
    <property type="taxonomic scope" value="Bacteria"/>
</dbReference>
<dbReference type="PANTHER" id="PTHR30070:SF1">
    <property type="entry name" value="CYTOCHROME C BIOGENESIS B-RELATED"/>
    <property type="match status" value="1"/>
</dbReference>
<feature type="transmembrane region" description="Helical" evidence="13">
    <location>
        <begin position="193"/>
        <end position="216"/>
    </location>
</feature>
<feature type="transmembrane region" description="Helical" evidence="13">
    <location>
        <begin position="46"/>
        <end position="67"/>
    </location>
</feature>
<keyword evidence="8 13" id="KW-0812">Transmembrane</keyword>
<feature type="transmembrane region" description="Helical" evidence="13">
    <location>
        <begin position="126"/>
        <end position="148"/>
    </location>
</feature>
<dbReference type="InterPro" id="IPR026031">
    <property type="entry name" value="Cyt_c_CcmB_bac"/>
</dbReference>
<evidence type="ECO:0000256" key="4">
    <source>
        <dbReference type="ARBA" id="ARBA00016452"/>
    </source>
</evidence>
<evidence type="ECO:0000256" key="8">
    <source>
        <dbReference type="ARBA" id="ARBA00022692"/>
    </source>
</evidence>
<dbReference type="PRINTS" id="PR01414">
    <property type="entry name" value="CCMBBIOGNSIS"/>
</dbReference>
<dbReference type="PANTHER" id="PTHR30070">
    <property type="entry name" value="HEME EXPORTER PROTEIN B"/>
    <property type="match status" value="1"/>
</dbReference>
<dbReference type="Pfam" id="PF03379">
    <property type="entry name" value="CcmB"/>
    <property type="match status" value="1"/>
</dbReference>
<proteinExistence type="inferred from homology"/>
<dbReference type="GO" id="GO:0005886">
    <property type="term" value="C:plasma membrane"/>
    <property type="evidence" value="ECO:0007669"/>
    <property type="project" value="UniProtKB-SubCell"/>
</dbReference>
<dbReference type="GO" id="GO:1903607">
    <property type="term" value="P:cytochrome c biosynthetic process"/>
    <property type="evidence" value="ECO:0007669"/>
    <property type="project" value="TreeGrafter"/>
</dbReference>
<dbReference type="NCBIfam" id="TIGR01190">
    <property type="entry name" value="ccmB"/>
    <property type="match status" value="1"/>
</dbReference>
<evidence type="ECO:0000256" key="3">
    <source>
        <dbReference type="ARBA" id="ARBA00010544"/>
    </source>
</evidence>
<comment type="similarity">
    <text evidence="3 12">Belongs to the CcmB/CycW/HelB family.</text>
</comment>
<organism evidence="14 15">
    <name type="scientific">Alcanivorax nanhaiticus</name>
    <dbReference type="NCBI Taxonomy" id="1177154"/>
    <lineage>
        <taxon>Bacteria</taxon>
        <taxon>Pseudomonadati</taxon>
        <taxon>Pseudomonadota</taxon>
        <taxon>Gammaproteobacteria</taxon>
        <taxon>Oceanospirillales</taxon>
        <taxon>Alcanivoracaceae</taxon>
        <taxon>Alcanivorax</taxon>
    </lineage>
</organism>
<name>A0A095SPV5_9GAMM</name>
<dbReference type="PIRSF" id="PIRSF002764">
    <property type="entry name" value="CcmB"/>
    <property type="match status" value="1"/>
</dbReference>
<dbReference type="Proteomes" id="UP000029444">
    <property type="component" value="Unassembled WGS sequence"/>
</dbReference>
<evidence type="ECO:0000256" key="9">
    <source>
        <dbReference type="ARBA" id="ARBA00022748"/>
    </source>
</evidence>
<sequence>MSTFRAALSRELLVLWRSPAEIINPLFFFVMVISLFPLAISPKPETLALIAPGVLWVAALLAVMLSLDGLFRRDQESGVLEQLLTSPVMTVVPVTAKLLAHWLLTGLPLVLVSPVLAHMLQLPDRVLGVVMLSLLLGTPALTVIGAIGSALTVGLNRGGILLAVLVLPLYIPVLIFGAGVIRTAMEGGPVPGVLAILGALLALTASLGPLAVAAGLKISSGN</sequence>
<dbReference type="GO" id="GO:0017004">
    <property type="term" value="P:cytochrome complex assembly"/>
    <property type="evidence" value="ECO:0007669"/>
    <property type="project" value="UniProtKB-KW"/>
</dbReference>
<evidence type="ECO:0000256" key="1">
    <source>
        <dbReference type="ARBA" id="ARBA00002442"/>
    </source>
</evidence>
<dbReference type="GO" id="GO:0015232">
    <property type="term" value="F:heme transmembrane transporter activity"/>
    <property type="evidence" value="ECO:0007669"/>
    <property type="project" value="InterPro"/>
</dbReference>
<keyword evidence="9 12" id="KW-0201">Cytochrome c-type biogenesis</keyword>
<dbReference type="STRING" id="1177154.Y5S_00353"/>
<dbReference type="AlphaFoldDB" id="A0A095SPV5"/>
<keyword evidence="7 12" id="KW-0997">Cell inner membrane</keyword>
<keyword evidence="5 12" id="KW-0813">Transport</keyword>
<evidence type="ECO:0000256" key="6">
    <source>
        <dbReference type="ARBA" id="ARBA00022475"/>
    </source>
</evidence>
<evidence type="ECO:0000256" key="7">
    <source>
        <dbReference type="ARBA" id="ARBA00022519"/>
    </source>
</evidence>
<dbReference type="InterPro" id="IPR003544">
    <property type="entry name" value="Cyt_c_biogenesis_CcmB"/>
</dbReference>
<accession>A0A095SPV5</accession>
<dbReference type="PATRIC" id="fig|1177154.3.peg.357"/>
<comment type="function">
    <text evidence="1 12">Required for the export of heme to the periplasm for the biogenesis of c-type cytochromes.</text>
</comment>
<evidence type="ECO:0000256" key="13">
    <source>
        <dbReference type="SAM" id="Phobius"/>
    </source>
</evidence>
<feature type="transmembrane region" description="Helical" evidence="13">
    <location>
        <begin position="99"/>
        <end position="120"/>
    </location>
</feature>
<evidence type="ECO:0000256" key="12">
    <source>
        <dbReference type="PIRNR" id="PIRNR002764"/>
    </source>
</evidence>
<comment type="subcellular location">
    <subcellularLocation>
        <location evidence="2">Cell inner membrane</location>
        <topology evidence="2">Multi-pass membrane protein</topology>
    </subcellularLocation>
</comment>
<keyword evidence="10 13" id="KW-1133">Transmembrane helix</keyword>
<feature type="transmembrane region" description="Helical" evidence="13">
    <location>
        <begin position="21"/>
        <end position="40"/>
    </location>
</feature>
<protein>
    <recommendedName>
        <fullName evidence="4 12">Heme exporter protein B</fullName>
    </recommendedName>
</protein>
<evidence type="ECO:0000256" key="2">
    <source>
        <dbReference type="ARBA" id="ARBA00004429"/>
    </source>
</evidence>
<dbReference type="EMBL" id="ARXV01000001">
    <property type="protein sequence ID" value="KGD66686.1"/>
    <property type="molecule type" value="Genomic_DNA"/>
</dbReference>
<keyword evidence="15" id="KW-1185">Reference proteome</keyword>
<evidence type="ECO:0000256" key="5">
    <source>
        <dbReference type="ARBA" id="ARBA00022448"/>
    </source>
</evidence>
<evidence type="ECO:0000256" key="10">
    <source>
        <dbReference type="ARBA" id="ARBA00022989"/>
    </source>
</evidence>
<keyword evidence="6 12" id="KW-1003">Cell membrane</keyword>
<dbReference type="RefSeq" id="WP_035229794.1">
    <property type="nucleotide sequence ID" value="NZ_ARXV01000001.1"/>
</dbReference>
<dbReference type="OrthoDB" id="9799895at2"/>
<evidence type="ECO:0000313" key="14">
    <source>
        <dbReference type="EMBL" id="KGD66686.1"/>
    </source>
</evidence>
<gene>
    <name evidence="14" type="ORF">Y5S_00353</name>
</gene>
<reference evidence="14 15" key="1">
    <citation type="submission" date="2012-09" db="EMBL/GenBank/DDBJ databases">
        <title>Genome Sequence of alkane-degrading Bacterium Alcanivorax sp. 19-m-6.</title>
        <authorList>
            <person name="Lai Q."/>
            <person name="Shao Z."/>
        </authorList>
    </citation>
    <scope>NUCLEOTIDE SEQUENCE [LARGE SCALE GENOMIC DNA]</scope>
    <source>
        <strain evidence="14 15">19-m-6</strain>
    </source>
</reference>
<keyword evidence="11 12" id="KW-0472">Membrane</keyword>
<evidence type="ECO:0000313" key="15">
    <source>
        <dbReference type="Proteomes" id="UP000029444"/>
    </source>
</evidence>